<dbReference type="Proteomes" id="UP000294028">
    <property type="component" value="Unassembled WGS sequence"/>
</dbReference>
<name>A0A482TNI1_9EURY</name>
<dbReference type="RefSeq" id="WP_129783927.1">
    <property type="nucleotide sequence ID" value="NZ_RZHH01000002.1"/>
</dbReference>
<evidence type="ECO:0000256" key="1">
    <source>
        <dbReference type="SAM" id="Phobius"/>
    </source>
</evidence>
<dbReference type="EMBL" id="RZHH01000002">
    <property type="protein sequence ID" value="RYJ13499.1"/>
    <property type="molecule type" value="Genomic_DNA"/>
</dbReference>
<feature type="transmembrane region" description="Helical" evidence="1">
    <location>
        <begin position="12"/>
        <end position="28"/>
    </location>
</feature>
<protein>
    <submittedName>
        <fullName evidence="2">Uncharacterized protein</fullName>
    </submittedName>
</protein>
<keyword evidence="1" id="KW-0472">Membrane</keyword>
<organism evidence="2 3">
    <name type="scientific">Halogeometricum borinquense</name>
    <dbReference type="NCBI Taxonomy" id="60847"/>
    <lineage>
        <taxon>Archaea</taxon>
        <taxon>Methanobacteriati</taxon>
        <taxon>Methanobacteriota</taxon>
        <taxon>Stenosarchaea group</taxon>
        <taxon>Halobacteria</taxon>
        <taxon>Halobacteriales</taxon>
        <taxon>Haloferacaceae</taxon>
        <taxon>Halogeometricum</taxon>
    </lineage>
</organism>
<accession>A0A482TNI1</accession>
<gene>
    <name evidence="2" type="ORF">ELS19_05655</name>
</gene>
<feature type="transmembrane region" description="Helical" evidence="1">
    <location>
        <begin position="48"/>
        <end position="65"/>
    </location>
</feature>
<comment type="caution">
    <text evidence="2">The sequence shown here is derived from an EMBL/GenBank/DDBJ whole genome shotgun (WGS) entry which is preliminary data.</text>
</comment>
<proteinExistence type="predicted"/>
<evidence type="ECO:0000313" key="2">
    <source>
        <dbReference type="EMBL" id="RYJ13499.1"/>
    </source>
</evidence>
<keyword evidence="1" id="KW-0812">Transmembrane</keyword>
<evidence type="ECO:0000313" key="3">
    <source>
        <dbReference type="Proteomes" id="UP000294028"/>
    </source>
</evidence>
<keyword evidence="1" id="KW-1133">Transmembrane helix</keyword>
<reference evidence="2 3" key="1">
    <citation type="submission" date="2018-12" db="EMBL/GenBank/DDBJ databases">
        <title>Genome analysis provides insights into bioremediation potentialities of Halogeometricum borinquense strain N11.</title>
        <authorList>
            <person name="Najjari A."/>
            <person name="Youssef N."/>
            <person name="Fhoula I."/>
            <person name="Ben Dhia O."/>
            <person name="Mahjoubi M."/>
            <person name="Ouzari H.I."/>
            <person name="Cherif A."/>
        </authorList>
    </citation>
    <scope>NUCLEOTIDE SEQUENCE [LARGE SCALE GENOMIC DNA]</scope>
    <source>
        <strain evidence="2 3">N11</strain>
    </source>
</reference>
<sequence>MKLTHHVKRWSGALSLFLVSLVWVSIQWETLRGIAAEGPSVVDTFDEVALMLLLLATLVVLAYEIRTTTTE</sequence>
<dbReference type="AlphaFoldDB" id="A0A482TNI1"/>